<accession>A0A0N7G7Q2</accession>
<name>A0A0N7G7Q2_9VIRU</name>
<evidence type="ECO:0000313" key="2">
    <source>
        <dbReference type="EMBL" id="ALH23417.1"/>
    </source>
</evidence>
<feature type="compositionally biased region" description="Basic residues" evidence="1">
    <location>
        <begin position="375"/>
        <end position="399"/>
    </location>
</feature>
<reference evidence="2 3" key="1">
    <citation type="journal article" date="2015" name="Genome Announc.">
        <title>The 474-Kilobase-Pair Complete Genome Sequence of CeV-01B, a Virus Infecting Haptolina (Chrysochromulina) ericina (Prymnesiophyceae).</title>
        <authorList>
            <person name="Gallot-Lavallee L."/>
            <person name="Pagarete A."/>
            <person name="Legendre M."/>
            <person name="Santini S."/>
            <person name="Sandaa R.A."/>
            <person name="Himmelbauer H."/>
            <person name="Ogata H."/>
            <person name="Bratbak G."/>
            <person name="Claverie J.M."/>
        </authorList>
    </citation>
    <scope>NUCLEOTIDE SEQUENCE [LARGE SCALE GENOMIC DNA]</scope>
    <source>
        <strain evidence="2">CeV-01B</strain>
    </source>
</reference>
<sequence>MALPEQAPTLRAQKSFDSLLYAVKPERSEEIKRLNQYLKNTGRSNITKDDWREKDYSSDHYLNYILQTEPWIEFFNLRIPDYYLEDPIPTLGRDKRWTHKGWASHDGAAGDRKPVTAWDVIYRYQSGMYYEFVDDLAIARNNRINNQCLDWLFTQTPPITENIWVYRCEGSRSINNILERPCITRHLSTTLSFLYALNSEFCSLSRRDDPNIWKQWPLDGTSCNSKYVLNKQNFNIYSIFIPAGSHIIPIWGIKPGDLQADLHTPQPSYMEEVRDASHEFYVYQKEVLLPRGGILRPYIRDDSIVCKHFPGMERITWIPIFQYYSPYNQSVRNRCVRYIEMDDSNTPHRSSSLHKVWDGRDWKSGYSLRQPRSLRGGKKEKKYTRKGSQKRNKTKKIKK</sequence>
<feature type="region of interest" description="Disordered" evidence="1">
    <location>
        <begin position="363"/>
        <end position="399"/>
    </location>
</feature>
<organism evidence="2 3">
    <name type="scientific">Chrysochromulina ericina virus CeV-01B</name>
    <dbReference type="NCBI Taxonomy" id="3070830"/>
    <lineage>
        <taxon>Viruses</taxon>
        <taxon>Varidnaviria</taxon>
        <taxon>Bamfordvirae</taxon>
        <taxon>Nucleocytoviricota</taxon>
        <taxon>Megaviricetes</taxon>
        <taxon>Imitervirales</taxon>
        <taxon>Mesomimiviridae</taxon>
        <taxon>Tethysvirus</taxon>
        <taxon>Tethysvirus raunefjordenense</taxon>
    </lineage>
</organism>
<gene>
    <name evidence="2" type="ORF">ceV_511</name>
</gene>
<dbReference type="Proteomes" id="UP000203826">
    <property type="component" value="Segment"/>
</dbReference>
<dbReference type="EMBL" id="KT820662">
    <property type="protein sequence ID" value="ALH23417.1"/>
    <property type="molecule type" value="Genomic_DNA"/>
</dbReference>
<evidence type="ECO:0000313" key="3">
    <source>
        <dbReference type="Proteomes" id="UP000203826"/>
    </source>
</evidence>
<evidence type="ECO:0000256" key="1">
    <source>
        <dbReference type="SAM" id="MobiDB-lite"/>
    </source>
</evidence>
<proteinExistence type="predicted"/>
<keyword evidence="3" id="KW-1185">Reference proteome</keyword>
<protein>
    <submittedName>
        <fullName evidence="2">Uncharacterized protein</fullName>
    </submittedName>
</protein>
<dbReference type="KEGG" id="vg:26049378"/>